<evidence type="ECO:0008006" key="3">
    <source>
        <dbReference type="Google" id="ProtNLM"/>
    </source>
</evidence>
<dbReference type="InterPro" id="IPR027417">
    <property type="entry name" value="P-loop_NTPase"/>
</dbReference>
<name>A0A1V3NAW0_9GAMM</name>
<dbReference type="SUPFAM" id="SSF52540">
    <property type="entry name" value="P-loop containing nucleoside triphosphate hydrolases"/>
    <property type="match status" value="1"/>
</dbReference>
<dbReference type="EMBL" id="MVBK01000111">
    <property type="protein sequence ID" value="OOG22028.1"/>
    <property type="molecule type" value="Genomic_DNA"/>
</dbReference>
<reference evidence="1 2" key="1">
    <citation type="submission" date="2017-02" db="EMBL/GenBank/DDBJ databases">
        <title>Genomic diversity within the haloalkaliphilic genus Thioalkalivibrio.</title>
        <authorList>
            <person name="Ahn A.-C."/>
            <person name="Meier-Kolthoff J."/>
            <person name="Overmars L."/>
            <person name="Richter M."/>
            <person name="Woyke T."/>
            <person name="Sorokin D.Y."/>
            <person name="Muyzer G."/>
        </authorList>
    </citation>
    <scope>NUCLEOTIDE SEQUENCE [LARGE SCALE GENOMIC DNA]</scope>
    <source>
        <strain evidence="1 2">ALJD</strain>
    </source>
</reference>
<comment type="caution">
    <text evidence="1">The sequence shown here is derived from an EMBL/GenBank/DDBJ whole genome shotgun (WGS) entry which is preliminary data.</text>
</comment>
<gene>
    <name evidence="1" type="ORF">B1C78_15560</name>
</gene>
<evidence type="ECO:0000313" key="1">
    <source>
        <dbReference type="EMBL" id="OOG22028.1"/>
    </source>
</evidence>
<dbReference type="AlphaFoldDB" id="A0A1V3NAW0"/>
<keyword evidence="2" id="KW-1185">Reference proteome</keyword>
<dbReference type="Proteomes" id="UP000189462">
    <property type="component" value="Unassembled WGS sequence"/>
</dbReference>
<accession>A0A1V3NAW0</accession>
<sequence length="237" mass="27656">MIMNVLDRSYETKVYHERDPRAFDEYLMREPAVIQGLRDSARAPVFVIKCLCEMDKLPWLMEHFAPAKTIWMVRHYDDVINSAMKIFGKLPSDVDSIMKDPSSRGWHGRGISDETLALMRSIYSPSMNAESRVAMFWYMRNQMFFDHKFDHDMRVLPVQYESLVTDPHRELHSVFDFAGITYSPRVSRFVKAGSVRKESSPHIQPDVRSLCDLLLERLISETRRPVTQMEACNESLS</sequence>
<proteinExistence type="predicted"/>
<organism evidence="1 2">
    <name type="scientific">Thioalkalivibrio denitrificans</name>
    <dbReference type="NCBI Taxonomy" id="108003"/>
    <lineage>
        <taxon>Bacteria</taxon>
        <taxon>Pseudomonadati</taxon>
        <taxon>Pseudomonadota</taxon>
        <taxon>Gammaproteobacteria</taxon>
        <taxon>Chromatiales</taxon>
        <taxon>Ectothiorhodospiraceae</taxon>
        <taxon>Thioalkalivibrio</taxon>
    </lineage>
</organism>
<protein>
    <recommendedName>
        <fullName evidence="3">Sulfotransferase domain-containing protein</fullName>
    </recommendedName>
</protein>
<dbReference type="Gene3D" id="3.40.50.300">
    <property type="entry name" value="P-loop containing nucleotide triphosphate hydrolases"/>
    <property type="match status" value="1"/>
</dbReference>
<evidence type="ECO:0000313" key="2">
    <source>
        <dbReference type="Proteomes" id="UP000189462"/>
    </source>
</evidence>